<dbReference type="AlphaFoldDB" id="E1TI94"/>
<organism evidence="2">
    <name type="scientific">Burkholderia sp. (strain CCGE1003)</name>
    <dbReference type="NCBI Taxonomy" id="640512"/>
    <lineage>
        <taxon>Bacteria</taxon>
        <taxon>Pseudomonadati</taxon>
        <taxon>Pseudomonadota</taxon>
        <taxon>Betaproteobacteria</taxon>
        <taxon>Burkholderiales</taxon>
        <taxon>Burkholderiaceae</taxon>
        <taxon>Burkholderia</taxon>
    </lineage>
</organism>
<accession>E1TI94</accession>
<feature type="region of interest" description="Disordered" evidence="1">
    <location>
        <begin position="1"/>
        <end position="109"/>
    </location>
</feature>
<feature type="compositionally biased region" description="Low complexity" evidence="1">
    <location>
        <begin position="1"/>
        <end position="22"/>
    </location>
</feature>
<dbReference type="STRING" id="640512.BC1003_3662"/>
<sequence>MTEQQNTSSSPASNPSSNATPEPAAPPSPSTPSREGLSGPGPAQPQPIPSPAPGTPRTPGGNQLDAIDEKDADKVVPKDSKETQLRDPSSAPGAGSHSVDDAGSPPKPL</sequence>
<evidence type="ECO:0000256" key="1">
    <source>
        <dbReference type="SAM" id="MobiDB-lite"/>
    </source>
</evidence>
<dbReference type="EMBL" id="CP002218">
    <property type="protein sequence ID" value="ADN59602.1"/>
    <property type="molecule type" value="Genomic_DNA"/>
</dbReference>
<reference evidence="2" key="1">
    <citation type="submission" date="2010-09" db="EMBL/GenBank/DDBJ databases">
        <title>Complete sequence of chromosome2 of Burkholderia sp. CCGE1003.</title>
        <authorList>
            <consortium name="US DOE Joint Genome Institute"/>
            <person name="Lucas S."/>
            <person name="Copeland A."/>
            <person name="Lapidus A."/>
            <person name="Cheng J.-F."/>
            <person name="Bruce D."/>
            <person name="Goodwin L."/>
            <person name="Pitluck S."/>
            <person name="Daligault H."/>
            <person name="Davenport K."/>
            <person name="Detter J.C."/>
            <person name="Han C."/>
            <person name="Tapia R."/>
            <person name="Land M."/>
            <person name="Hauser L."/>
            <person name="Jeffries C."/>
            <person name="Kyrpides N."/>
            <person name="Ivanova N."/>
            <person name="Ovchinnikova G."/>
            <person name="Martinez-Romero E."/>
            <person name="Rogel M.A."/>
            <person name="Auchtung J."/>
            <person name="Tiedje J.M."/>
            <person name="Woyke T."/>
        </authorList>
    </citation>
    <scope>NUCLEOTIDE SEQUENCE</scope>
    <source>
        <strain evidence="2">CCGE1003</strain>
    </source>
</reference>
<dbReference type="KEGG" id="bgf:BC1003_3662"/>
<evidence type="ECO:0000313" key="2">
    <source>
        <dbReference type="EMBL" id="ADN59602.1"/>
    </source>
</evidence>
<gene>
    <name evidence="2" type="ordered locus">BC1003_3662</name>
</gene>
<proteinExistence type="predicted"/>
<feature type="compositionally biased region" description="Pro residues" evidence="1">
    <location>
        <begin position="42"/>
        <end position="56"/>
    </location>
</feature>
<dbReference type="eggNOG" id="ENOG503282E">
    <property type="taxonomic scope" value="Bacteria"/>
</dbReference>
<protein>
    <submittedName>
        <fullName evidence="2">Uncharacterized protein</fullName>
    </submittedName>
</protein>
<dbReference type="OrthoDB" id="9035519at2"/>
<name>E1TI94_BURSG</name>
<dbReference type="HOGENOM" id="CLU_2314881_0_0_4"/>
<feature type="compositionally biased region" description="Basic and acidic residues" evidence="1">
    <location>
        <begin position="67"/>
        <end position="85"/>
    </location>
</feature>